<evidence type="ECO:0000259" key="3">
    <source>
        <dbReference type="Pfam" id="PF24883"/>
    </source>
</evidence>
<evidence type="ECO:0000256" key="1">
    <source>
        <dbReference type="ARBA" id="ARBA00022737"/>
    </source>
</evidence>
<name>A0AAN6SAZ9_9PEZI</name>
<organism evidence="4 5">
    <name type="scientific">Pseudoneurospora amorphoporcata</name>
    <dbReference type="NCBI Taxonomy" id="241081"/>
    <lineage>
        <taxon>Eukaryota</taxon>
        <taxon>Fungi</taxon>
        <taxon>Dikarya</taxon>
        <taxon>Ascomycota</taxon>
        <taxon>Pezizomycotina</taxon>
        <taxon>Sordariomycetes</taxon>
        <taxon>Sordariomycetidae</taxon>
        <taxon>Sordariales</taxon>
        <taxon>Sordariaceae</taxon>
        <taxon>Pseudoneurospora</taxon>
    </lineage>
</organism>
<comment type="caution">
    <text evidence="4">The sequence shown here is derived from an EMBL/GenBank/DDBJ whole genome shotgun (WGS) entry which is preliminary data.</text>
</comment>
<accession>A0AAN6SAZ9</accession>
<feature type="region of interest" description="Disordered" evidence="2">
    <location>
        <begin position="20"/>
        <end position="61"/>
    </location>
</feature>
<proteinExistence type="predicted"/>
<protein>
    <recommendedName>
        <fullName evidence="3">Nephrocystin 3-like N-terminal domain-containing protein</fullName>
    </recommendedName>
</protein>
<dbReference type="SUPFAM" id="SSF52540">
    <property type="entry name" value="P-loop containing nucleoside triphosphate hydrolases"/>
    <property type="match status" value="1"/>
</dbReference>
<reference evidence="4" key="2">
    <citation type="submission" date="2023-06" db="EMBL/GenBank/DDBJ databases">
        <authorList>
            <consortium name="Lawrence Berkeley National Laboratory"/>
            <person name="Mondo S.J."/>
            <person name="Hensen N."/>
            <person name="Bonometti L."/>
            <person name="Westerberg I."/>
            <person name="Brannstrom I.O."/>
            <person name="Guillou S."/>
            <person name="Cros-Aarteil S."/>
            <person name="Calhoun S."/>
            <person name="Haridas S."/>
            <person name="Kuo A."/>
            <person name="Pangilinan J."/>
            <person name="Riley R."/>
            <person name="Labutti K."/>
            <person name="Andreopoulos B."/>
            <person name="Lipzen A."/>
            <person name="Chen C."/>
            <person name="Yanf M."/>
            <person name="Daum C."/>
            <person name="Ng V."/>
            <person name="Clum A."/>
            <person name="Steindorff A."/>
            <person name="Ohm R."/>
            <person name="Martin F."/>
            <person name="Silar P."/>
            <person name="Natvig D."/>
            <person name="Lalanne C."/>
            <person name="Gautier V."/>
            <person name="Ament-Velasquez S.L."/>
            <person name="Kruys A."/>
            <person name="Hutchinson M.I."/>
            <person name="Powell A.J."/>
            <person name="Barry K."/>
            <person name="Miller A.N."/>
            <person name="Grigoriev I.V."/>
            <person name="Debuchy R."/>
            <person name="Gladieux P."/>
            <person name="Thoren M.H."/>
            <person name="Johannesson H."/>
        </authorList>
    </citation>
    <scope>NUCLEOTIDE SEQUENCE</scope>
    <source>
        <strain evidence="4">CBS 626.80</strain>
    </source>
</reference>
<keyword evidence="1" id="KW-0677">Repeat</keyword>
<reference evidence="4" key="1">
    <citation type="journal article" date="2023" name="Mol. Phylogenet. Evol.">
        <title>Genome-scale phylogeny and comparative genomics of the fungal order Sordariales.</title>
        <authorList>
            <person name="Hensen N."/>
            <person name="Bonometti L."/>
            <person name="Westerberg I."/>
            <person name="Brannstrom I.O."/>
            <person name="Guillou S."/>
            <person name="Cros-Aarteil S."/>
            <person name="Calhoun S."/>
            <person name="Haridas S."/>
            <person name="Kuo A."/>
            <person name="Mondo S."/>
            <person name="Pangilinan J."/>
            <person name="Riley R."/>
            <person name="LaButti K."/>
            <person name="Andreopoulos B."/>
            <person name="Lipzen A."/>
            <person name="Chen C."/>
            <person name="Yan M."/>
            <person name="Daum C."/>
            <person name="Ng V."/>
            <person name="Clum A."/>
            <person name="Steindorff A."/>
            <person name="Ohm R.A."/>
            <person name="Martin F."/>
            <person name="Silar P."/>
            <person name="Natvig D.O."/>
            <person name="Lalanne C."/>
            <person name="Gautier V."/>
            <person name="Ament-Velasquez S.L."/>
            <person name="Kruys A."/>
            <person name="Hutchinson M.I."/>
            <person name="Powell A.J."/>
            <person name="Barry K."/>
            <person name="Miller A.N."/>
            <person name="Grigoriev I.V."/>
            <person name="Debuchy R."/>
            <person name="Gladieux P."/>
            <person name="Hiltunen Thoren M."/>
            <person name="Johannesson H."/>
        </authorList>
    </citation>
    <scope>NUCLEOTIDE SEQUENCE</scope>
    <source>
        <strain evidence="4">CBS 626.80</strain>
    </source>
</reference>
<evidence type="ECO:0000256" key="2">
    <source>
        <dbReference type="SAM" id="MobiDB-lite"/>
    </source>
</evidence>
<dbReference type="Pfam" id="PF24883">
    <property type="entry name" value="NPHP3_N"/>
    <property type="match status" value="1"/>
</dbReference>
<dbReference type="Proteomes" id="UP001303222">
    <property type="component" value="Unassembled WGS sequence"/>
</dbReference>
<keyword evidence="5" id="KW-1185">Reference proteome</keyword>
<dbReference type="AlphaFoldDB" id="A0AAN6SAZ9"/>
<gene>
    <name evidence="4" type="ORF">QBC32DRAFT_386543</name>
</gene>
<evidence type="ECO:0000313" key="5">
    <source>
        <dbReference type="Proteomes" id="UP001303222"/>
    </source>
</evidence>
<dbReference type="InterPro" id="IPR027417">
    <property type="entry name" value="P-loop_NTPase"/>
</dbReference>
<dbReference type="InterPro" id="IPR056884">
    <property type="entry name" value="NPHP3-like_N"/>
</dbReference>
<feature type="domain" description="Nephrocystin 3-like N-terminal" evidence="3">
    <location>
        <begin position="296"/>
        <end position="404"/>
    </location>
</feature>
<dbReference type="PANTHER" id="PTHR10039:SF14">
    <property type="entry name" value="NACHT DOMAIN-CONTAINING PROTEIN"/>
    <property type="match status" value="1"/>
</dbReference>
<evidence type="ECO:0000313" key="4">
    <source>
        <dbReference type="EMBL" id="KAK3946985.1"/>
    </source>
</evidence>
<sequence length="409" mass="45820">MAGASPRERVKQFLRRVVIDPAKSKTQDSSPKYGAVSSDNFVETKESGRAPHTGSAEQSSKRALWDQAVALLQESQEDPAIVGIVKEFTSNPTASPDGSPDSVKGLAKDITEEMEREIKRQPQDDHRYCFVEKTISILNKFIVVGDVVVSFDPVHAALPWAAVRFVLVAYAKSLLFLGFAIQRQRSWSRFVDASFKYSDIDKYIGGLLESGSQLAQAADDCEKHCNLLNRSTVNELHNVAKELRQEILDQTNLVLKIHQDFVLVKLRTAKGAAFDHLDQEREAKCHPGTRVALLDEIGTWASNSESHRIFWLQGMAGTGKSTISRTVARILADRKDLGASFFFKKGEVDRNSAARFFTTIASQLVRRLPALAQHMKEVIETDPEIGEKYLTIQFEKLILQPLKRLDHDR</sequence>
<dbReference type="Gene3D" id="3.40.50.300">
    <property type="entry name" value="P-loop containing nucleotide triphosphate hydrolases"/>
    <property type="match status" value="1"/>
</dbReference>
<dbReference type="PANTHER" id="PTHR10039">
    <property type="entry name" value="AMELOGENIN"/>
    <property type="match status" value="1"/>
</dbReference>
<dbReference type="EMBL" id="MU859453">
    <property type="protein sequence ID" value="KAK3946985.1"/>
    <property type="molecule type" value="Genomic_DNA"/>
</dbReference>